<evidence type="ECO:0000259" key="6">
    <source>
        <dbReference type="PROSITE" id="PS50178"/>
    </source>
</evidence>
<dbReference type="EMBL" id="AUSU01004748">
    <property type="protein sequence ID" value="EPS64552.1"/>
    <property type="molecule type" value="Genomic_DNA"/>
</dbReference>
<keyword evidence="1" id="KW-0479">Metal-binding</keyword>
<name>S8DX67_9LAMI</name>
<evidence type="ECO:0000313" key="7">
    <source>
        <dbReference type="EMBL" id="EPS64552.1"/>
    </source>
</evidence>
<gene>
    <name evidence="7" type="ORF">M569_10227</name>
</gene>
<evidence type="ECO:0000313" key="8">
    <source>
        <dbReference type="Proteomes" id="UP000015453"/>
    </source>
</evidence>
<sequence length="552" mass="60449">MYNADYSSTVPYNQQPRYGEAQNPNKGPVESVDHVPPSYASAPPYSPVTYTAPPHASPDYSAAYRVNPPSYGLYSPPTDPQPTAPSFSQPQSSYSFPQFDLHGNHQNPSPPQGQPQFPSYNSVYDQPGLNYLDPNPNPVPNYASVDSSSVYSPINYEPQYENQEVWSRSRSELHGKRAEETYSGYGVDASYGSSDGVYAYRGASEPYGARETTSKSSTWSGFDDFGRPIGYSSPSSGKEGSSNSGLKVVRAVPMADAQQGSKSGVNKFRVKLLPESPGLGTIDVLCQVGLDGIRMFDPSTGRVLRVYLLDTITGCEAIDSSTLAFWSKSSVDIEERRIRLQSNSYTTSTMLDTVTAAVVQFKEIGVNSRTAERPKAAEQPQEKKKGFGDFINLMKPINEEKDHWVPDEAVSKCTACGTDFNAFNRKHHCRNCGDIFCDKCTHGRTALTAEENAPVVRVCDRCLAEVSRRLSNAKESASRSAAIQSHEDLAKKLQEELERNCKVSSGSRSETSKRMKEVACPTCTVHLQVQVPSSGSETIECGVCQHPFLVTT</sequence>
<dbReference type="GO" id="GO:0008270">
    <property type="term" value="F:zinc ion binding"/>
    <property type="evidence" value="ECO:0007669"/>
    <property type="project" value="UniProtKB-KW"/>
</dbReference>
<comment type="caution">
    <text evidence="7">The sequence shown here is derived from an EMBL/GenBank/DDBJ whole genome shotgun (WGS) entry which is preliminary data.</text>
</comment>
<feature type="compositionally biased region" description="Low complexity" evidence="5">
    <location>
        <begin position="85"/>
        <end position="99"/>
    </location>
</feature>
<keyword evidence="2 4" id="KW-0863">Zinc-finger</keyword>
<dbReference type="PANTHER" id="PTHR46977">
    <property type="entry name" value="PROTEIN FREE1"/>
    <property type="match status" value="1"/>
</dbReference>
<feature type="region of interest" description="Disordered" evidence="5">
    <location>
        <begin position="1"/>
        <end position="127"/>
    </location>
</feature>
<dbReference type="InterPro" id="IPR011011">
    <property type="entry name" value="Znf_FYVE_PHD"/>
</dbReference>
<proteinExistence type="predicted"/>
<organism evidence="7 8">
    <name type="scientific">Genlisea aurea</name>
    <dbReference type="NCBI Taxonomy" id="192259"/>
    <lineage>
        <taxon>Eukaryota</taxon>
        <taxon>Viridiplantae</taxon>
        <taxon>Streptophyta</taxon>
        <taxon>Embryophyta</taxon>
        <taxon>Tracheophyta</taxon>
        <taxon>Spermatophyta</taxon>
        <taxon>Magnoliopsida</taxon>
        <taxon>eudicotyledons</taxon>
        <taxon>Gunneridae</taxon>
        <taxon>Pentapetalae</taxon>
        <taxon>asterids</taxon>
        <taxon>lamiids</taxon>
        <taxon>Lamiales</taxon>
        <taxon>Lentibulariaceae</taxon>
        <taxon>Genlisea</taxon>
    </lineage>
</organism>
<accession>S8DX67</accession>
<dbReference type="GO" id="GO:0031902">
    <property type="term" value="C:late endosome membrane"/>
    <property type="evidence" value="ECO:0007669"/>
    <property type="project" value="TreeGrafter"/>
</dbReference>
<dbReference type="InterPro" id="IPR000306">
    <property type="entry name" value="Znf_FYVE"/>
</dbReference>
<dbReference type="PROSITE" id="PS50178">
    <property type="entry name" value="ZF_FYVE"/>
    <property type="match status" value="1"/>
</dbReference>
<dbReference type="GO" id="GO:0000813">
    <property type="term" value="C:ESCRT I complex"/>
    <property type="evidence" value="ECO:0007669"/>
    <property type="project" value="TreeGrafter"/>
</dbReference>
<feature type="compositionally biased region" description="Polar residues" evidence="5">
    <location>
        <begin position="1"/>
        <end position="16"/>
    </location>
</feature>
<protein>
    <recommendedName>
        <fullName evidence="6">FYVE-type domain-containing protein</fullName>
    </recommendedName>
</protein>
<dbReference type="GO" id="GO:0070676">
    <property type="term" value="P:intralumenal vesicle formation"/>
    <property type="evidence" value="ECO:0007669"/>
    <property type="project" value="TreeGrafter"/>
</dbReference>
<evidence type="ECO:0000256" key="4">
    <source>
        <dbReference type="PROSITE-ProRule" id="PRU00091"/>
    </source>
</evidence>
<dbReference type="InterPro" id="IPR017455">
    <property type="entry name" value="Znf_FYVE-rel"/>
</dbReference>
<evidence type="ECO:0000256" key="2">
    <source>
        <dbReference type="ARBA" id="ARBA00022771"/>
    </source>
</evidence>
<reference evidence="7 8" key="1">
    <citation type="journal article" date="2013" name="BMC Genomics">
        <title>The miniature genome of a carnivorous plant Genlisea aurea contains a low number of genes and short non-coding sequences.</title>
        <authorList>
            <person name="Leushkin E.V."/>
            <person name="Sutormin R.A."/>
            <person name="Nabieva E.R."/>
            <person name="Penin A.A."/>
            <person name="Kondrashov A.S."/>
            <person name="Logacheva M.D."/>
        </authorList>
    </citation>
    <scope>NUCLEOTIDE SEQUENCE [LARGE SCALE GENOMIC DNA]</scope>
</reference>
<evidence type="ECO:0000256" key="5">
    <source>
        <dbReference type="SAM" id="MobiDB-lite"/>
    </source>
</evidence>
<dbReference type="SMART" id="SM00064">
    <property type="entry name" value="FYVE"/>
    <property type="match status" value="1"/>
</dbReference>
<keyword evidence="8" id="KW-1185">Reference proteome</keyword>
<dbReference type="InterPro" id="IPR045893">
    <property type="entry name" value="FREE1"/>
</dbReference>
<evidence type="ECO:0000256" key="3">
    <source>
        <dbReference type="ARBA" id="ARBA00022833"/>
    </source>
</evidence>
<dbReference type="Pfam" id="PF01363">
    <property type="entry name" value="FYVE"/>
    <property type="match status" value="1"/>
</dbReference>
<dbReference type="FunFam" id="3.30.40.10:FF:000312">
    <property type="entry name" value="Zinc finger, FYVE-type, endofin"/>
    <property type="match status" value="1"/>
</dbReference>
<evidence type="ECO:0000256" key="1">
    <source>
        <dbReference type="ARBA" id="ARBA00022723"/>
    </source>
</evidence>
<dbReference type="GO" id="GO:0043130">
    <property type="term" value="F:ubiquitin binding"/>
    <property type="evidence" value="ECO:0007669"/>
    <property type="project" value="InterPro"/>
</dbReference>
<dbReference type="InterPro" id="IPR013083">
    <property type="entry name" value="Znf_RING/FYVE/PHD"/>
</dbReference>
<feature type="domain" description="FYVE-type" evidence="6">
    <location>
        <begin position="407"/>
        <end position="467"/>
    </location>
</feature>
<dbReference type="SUPFAM" id="SSF57903">
    <property type="entry name" value="FYVE/PHD zinc finger"/>
    <property type="match status" value="1"/>
</dbReference>
<dbReference type="OrthoDB" id="660555at2759"/>
<dbReference type="Proteomes" id="UP000015453">
    <property type="component" value="Unassembled WGS sequence"/>
</dbReference>
<keyword evidence="3" id="KW-0862">Zinc</keyword>
<dbReference type="AlphaFoldDB" id="S8DX67"/>
<dbReference type="Gene3D" id="3.30.40.10">
    <property type="entry name" value="Zinc/RING finger domain, C3HC4 (zinc finger)"/>
    <property type="match status" value="1"/>
</dbReference>
<dbReference type="GO" id="GO:0036258">
    <property type="term" value="P:multivesicular body assembly"/>
    <property type="evidence" value="ECO:0007669"/>
    <property type="project" value="InterPro"/>
</dbReference>
<dbReference type="PANTHER" id="PTHR46977:SF1">
    <property type="entry name" value="PROTEIN FREE1"/>
    <property type="match status" value="1"/>
</dbReference>